<comment type="caution">
    <text evidence="1">The sequence shown here is derived from an EMBL/GenBank/DDBJ whole genome shotgun (WGS) entry which is preliminary data.</text>
</comment>
<dbReference type="GO" id="GO:0003677">
    <property type="term" value="F:DNA binding"/>
    <property type="evidence" value="ECO:0007669"/>
    <property type="project" value="InterPro"/>
</dbReference>
<dbReference type="EMBL" id="ANIK01000043">
    <property type="protein sequence ID" value="EMJ94972.1"/>
    <property type="molecule type" value="Genomic_DNA"/>
</dbReference>
<dbReference type="Proteomes" id="UP000011988">
    <property type="component" value="Unassembled WGS sequence"/>
</dbReference>
<evidence type="ECO:0000313" key="2">
    <source>
        <dbReference type="Proteomes" id="UP000011988"/>
    </source>
</evidence>
<dbReference type="AlphaFoldDB" id="M6CSS4"/>
<dbReference type="Gene3D" id="1.10.260.40">
    <property type="entry name" value="lambda repressor-like DNA-binding domains"/>
    <property type="match status" value="1"/>
</dbReference>
<sequence length="37" mass="4244">MATNTSPESWLNMQIKLDLWNALQDKPKNVIKFPISA</sequence>
<evidence type="ECO:0000313" key="1">
    <source>
        <dbReference type="EMBL" id="EMJ94972.1"/>
    </source>
</evidence>
<name>M6CSS4_9LEPT</name>
<accession>M6CSS4</accession>
<gene>
    <name evidence="1" type="ORF">LEP1GSC194_2733</name>
</gene>
<reference evidence="1 2" key="1">
    <citation type="submission" date="2013-01" db="EMBL/GenBank/DDBJ databases">
        <authorList>
            <person name="Harkins D.M."/>
            <person name="Durkin A.S."/>
            <person name="Brinkac L.M."/>
            <person name="Haft D.H."/>
            <person name="Selengut J.D."/>
            <person name="Sanka R."/>
            <person name="DePew J."/>
            <person name="Purushe J."/>
            <person name="Galloway R.L."/>
            <person name="Vinetz J.M."/>
            <person name="Sutton G.G."/>
            <person name="Nierman W.C."/>
            <person name="Fouts D.E."/>
        </authorList>
    </citation>
    <scope>NUCLEOTIDE SEQUENCE [LARGE SCALE GENOMIC DNA]</scope>
    <source>
        <strain evidence="1 2">79601</strain>
    </source>
</reference>
<organism evidence="1 2">
    <name type="scientific">Leptospira alstonii serovar Sichuan str. 79601</name>
    <dbReference type="NCBI Taxonomy" id="1218565"/>
    <lineage>
        <taxon>Bacteria</taxon>
        <taxon>Pseudomonadati</taxon>
        <taxon>Spirochaetota</taxon>
        <taxon>Spirochaetia</taxon>
        <taxon>Leptospirales</taxon>
        <taxon>Leptospiraceae</taxon>
        <taxon>Leptospira</taxon>
    </lineage>
</organism>
<protein>
    <submittedName>
        <fullName evidence="1">Uncharacterized protein</fullName>
    </submittedName>
</protein>
<dbReference type="InterPro" id="IPR010982">
    <property type="entry name" value="Lambda_DNA-bd_dom_sf"/>
</dbReference>
<proteinExistence type="predicted"/>